<dbReference type="RefSeq" id="XP_034248233.1">
    <property type="nucleotide sequence ID" value="XM_034392342.1"/>
</dbReference>
<dbReference type="Pfam" id="PF12937">
    <property type="entry name" value="F-box-like"/>
    <property type="match status" value="1"/>
</dbReference>
<protein>
    <submittedName>
        <fullName evidence="3 4">Uncharacterized protein LOC117649481 isoform X1</fullName>
    </submittedName>
</protein>
<feature type="domain" description="F-box" evidence="1">
    <location>
        <begin position="1"/>
        <end position="46"/>
    </location>
</feature>
<evidence type="ECO:0000313" key="23">
    <source>
        <dbReference type="RefSeq" id="XP_034248236.1"/>
    </source>
</evidence>
<evidence type="ECO:0000313" key="6">
    <source>
        <dbReference type="RefSeq" id="XP_034248217.1"/>
    </source>
</evidence>
<evidence type="ECO:0000313" key="8">
    <source>
        <dbReference type="RefSeq" id="XP_034248219.1"/>
    </source>
</evidence>
<dbReference type="RefSeq" id="XP_034248236.1">
    <property type="nucleotide sequence ID" value="XM_034392345.1"/>
</dbReference>
<evidence type="ECO:0000313" key="7">
    <source>
        <dbReference type="RefSeq" id="XP_034248218.1"/>
    </source>
</evidence>
<evidence type="ECO:0000313" key="9">
    <source>
        <dbReference type="RefSeq" id="XP_034248220.1"/>
    </source>
</evidence>
<evidence type="ECO:0000313" key="21">
    <source>
        <dbReference type="RefSeq" id="XP_034248234.1"/>
    </source>
</evidence>
<evidence type="ECO:0000313" key="14">
    <source>
        <dbReference type="RefSeq" id="XP_034248226.1"/>
    </source>
</evidence>
<evidence type="ECO:0000313" key="5">
    <source>
        <dbReference type="RefSeq" id="XP_034248216.1"/>
    </source>
</evidence>
<dbReference type="RefSeq" id="XP_034248239.1">
    <property type="nucleotide sequence ID" value="XM_034392348.1"/>
</dbReference>
<evidence type="ECO:0000313" key="17">
    <source>
        <dbReference type="RefSeq" id="XP_034248229.1"/>
    </source>
</evidence>
<evidence type="ECO:0000313" key="4">
    <source>
        <dbReference type="RefSeq" id="XP_034248215.1"/>
    </source>
</evidence>
<dbReference type="RefSeq" id="XP_034248215.1">
    <property type="nucleotide sequence ID" value="XM_034392324.1"/>
</dbReference>
<dbReference type="PROSITE" id="PS50181">
    <property type="entry name" value="FBOX"/>
    <property type="match status" value="1"/>
</dbReference>
<dbReference type="RefSeq" id="XP_034248230.1">
    <property type="nucleotide sequence ID" value="XM_034392339.1"/>
</dbReference>
<evidence type="ECO:0000313" key="13">
    <source>
        <dbReference type="RefSeq" id="XP_034248225.1"/>
    </source>
</evidence>
<dbReference type="SUPFAM" id="SSF81383">
    <property type="entry name" value="F-box domain"/>
    <property type="match status" value="1"/>
</dbReference>
<dbReference type="RefSeq" id="XP_034248235.1">
    <property type="nucleotide sequence ID" value="XM_034392344.1"/>
</dbReference>
<dbReference type="RefSeq" id="XP_034248223.1">
    <property type="nucleotide sequence ID" value="XM_034392332.1"/>
</dbReference>
<dbReference type="RefSeq" id="XP_034248229.1">
    <property type="nucleotide sequence ID" value="XM_034392338.1"/>
</dbReference>
<dbReference type="RefSeq" id="XP_034248219.1">
    <property type="nucleotide sequence ID" value="XM_034392328.1"/>
</dbReference>
<dbReference type="InterPro" id="IPR032675">
    <property type="entry name" value="LRR_dom_sf"/>
</dbReference>
<evidence type="ECO:0000313" key="3">
    <source>
        <dbReference type="RefSeq" id="XP_034248214.1"/>
    </source>
</evidence>
<dbReference type="InterPro" id="IPR036047">
    <property type="entry name" value="F-box-like_dom_sf"/>
</dbReference>
<dbReference type="RefSeq" id="XP_034248226.1">
    <property type="nucleotide sequence ID" value="XM_034392335.1"/>
</dbReference>
<evidence type="ECO:0000313" key="16">
    <source>
        <dbReference type="RefSeq" id="XP_034248228.1"/>
    </source>
</evidence>
<sequence length="474" mass="53580">MDSLPTELLLEVFSWLQDGETLLDGVALVCKRWHALSRDPQAWRGVRVEFGMWCWRWRGTERAKREKAAMDKARVVLHAPVLRFLGWSWNYLGQHINVPQAMALSAVRRSRAAIREILMDGASFMADPAWAVFYGLLWRNREHLTTLGLETPQEWVEDEEEEDMFDAAVALEECDLALEEDQSDKVAAWVEADGDDSRSLLEILAELRRLESLGLEMQFFLPYAAEFQVKEDLLPALRSLEIEREGPPQLMVDLVRGTAARLRHLRLPDEHQLGRFLIRAGKTPRGLPPKLLESVSHCAQLRSLAANLMHVGCVVGLRHLRSLELWLSHQEVQPEDAARSTCLLARHGECLAGLRRLTIITKGFAHGPQYWEAARPALAELLLAVARAAHNATELEIRLDEGFVDLVDQLLACLPRLQDLFLHWAGQKDHVEALAALPELRRVSGAVTHHGLSKSALIAALKMARPDLERVDIF</sequence>
<accession>A0A6P8ZSK0</accession>
<dbReference type="RefSeq" id="XP_034248217.1">
    <property type="nucleotide sequence ID" value="XM_034392326.1"/>
</dbReference>
<evidence type="ECO:0000259" key="1">
    <source>
        <dbReference type="PROSITE" id="PS50181"/>
    </source>
</evidence>
<dbReference type="RefSeq" id="XP_034248214.1">
    <property type="nucleotide sequence ID" value="XM_034392323.1"/>
</dbReference>
<evidence type="ECO:0000313" key="24">
    <source>
        <dbReference type="RefSeq" id="XP_034248237.1"/>
    </source>
</evidence>
<evidence type="ECO:0000313" key="22">
    <source>
        <dbReference type="RefSeq" id="XP_034248235.1"/>
    </source>
</evidence>
<proteinExistence type="predicted"/>
<gene>
    <name evidence="3 4 5 6 7 8 9 10 11 12 13 14 15 16 17 18 19 20 21 22 23 24 25 26" type="primary">LOC117649481</name>
</gene>
<dbReference type="KEGG" id="tpal:117649481"/>
<evidence type="ECO:0000313" key="20">
    <source>
        <dbReference type="RefSeq" id="XP_034248233.1"/>
    </source>
</evidence>
<keyword evidence="2" id="KW-1185">Reference proteome</keyword>
<dbReference type="AlphaFoldDB" id="A0A6P8ZSK0"/>
<dbReference type="RefSeq" id="XP_034248227.1">
    <property type="nucleotide sequence ID" value="XM_034392336.1"/>
</dbReference>
<dbReference type="RefSeq" id="XP_034248224.1">
    <property type="nucleotide sequence ID" value="XM_034392333.1"/>
</dbReference>
<name>A0A6P8ZSK0_THRPL</name>
<dbReference type="RefSeq" id="XP_034248225.1">
    <property type="nucleotide sequence ID" value="XM_034392334.1"/>
</dbReference>
<dbReference type="PANTHER" id="PTHR38926:SF72">
    <property type="entry name" value="IM:7136021-RELATED"/>
    <property type="match status" value="1"/>
</dbReference>
<dbReference type="RefSeq" id="XP_034248222.1">
    <property type="nucleotide sequence ID" value="XM_034392331.1"/>
</dbReference>
<dbReference type="Proteomes" id="UP000515158">
    <property type="component" value="Unplaced"/>
</dbReference>
<dbReference type="RefSeq" id="XP_034248237.1">
    <property type="nucleotide sequence ID" value="XM_034392346.1"/>
</dbReference>
<organism evidence="16">
    <name type="scientific">Thrips palmi</name>
    <name type="common">Melon thrips</name>
    <dbReference type="NCBI Taxonomy" id="161013"/>
    <lineage>
        <taxon>Eukaryota</taxon>
        <taxon>Metazoa</taxon>
        <taxon>Ecdysozoa</taxon>
        <taxon>Arthropoda</taxon>
        <taxon>Hexapoda</taxon>
        <taxon>Insecta</taxon>
        <taxon>Pterygota</taxon>
        <taxon>Neoptera</taxon>
        <taxon>Paraneoptera</taxon>
        <taxon>Thysanoptera</taxon>
        <taxon>Terebrantia</taxon>
        <taxon>Thripoidea</taxon>
        <taxon>Thripidae</taxon>
        <taxon>Thrips</taxon>
    </lineage>
</organism>
<evidence type="ECO:0000313" key="15">
    <source>
        <dbReference type="RefSeq" id="XP_034248227.1"/>
    </source>
</evidence>
<dbReference type="OrthoDB" id="10257471at2759"/>
<dbReference type="PANTHER" id="PTHR38926">
    <property type="entry name" value="F-BOX DOMAIN CONTAINING PROTEIN, EXPRESSED"/>
    <property type="match status" value="1"/>
</dbReference>
<evidence type="ECO:0000313" key="25">
    <source>
        <dbReference type="RefSeq" id="XP_034248238.1"/>
    </source>
</evidence>
<evidence type="ECO:0000313" key="11">
    <source>
        <dbReference type="RefSeq" id="XP_034248223.1"/>
    </source>
</evidence>
<dbReference type="GeneID" id="117649481"/>
<dbReference type="RefSeq" id="XP_034248216.1">
    <property type="nucleotide sequence ID" value="XM_034392325.1"/>
</dbReference>
<dbReference type="RefSeq" id="XP_034248220.1">
    <property type="nucleotide sequence ID" value="XM_034392329.1"/>
</dbReference>
<evidence type="ECO:0000313" key="12">
    <source>
        <dbReference type="RefSeq" id="XP_034248224.1"/>
    </source>
</evidence>
<dbReference type="RefSeq" id="XP_034248228.1">
    <property type="nucleotide sequence ID" value="XM_034392337.1"/>
</dbReference>
<dbReference type="RefSeq" id="XP_034248234.1">
    <property type="nucleotide sequence ID" value="XM_034392343.1"/>
</dbReference>
<evidence type="ECO:0000313" key="19">
    <source>
        <dbReference type="RefSeq" id="XP_034248231.1"/>
    </source>
</evidence>
<dbReference type="RefSeq" id="XP_034248238.1">
    <property type="nucleotide sequence ID" value="XM_034392347.1"/>
</dbReference>
<dbReference type="InterPro" id="IPR001810">
    <property type="entry name" value="F-box_dom"/>
</dbReference>
<dbReference type="RefSeq" id="XP_034248218.1">
    <property type="nucleotide sequence ID" value="XM_034392327.1"/>
</dbReference>
<evidence type="ECO:0000313" key="18">
    <source>
        <dbReference type="RefSeq" id="XP_034248230.1"/>
    </source>
</evidence>
<evidence type="ECO:0000313" key="26">
    <source>
        <dbReference type="RefSeq" id="XP_034248239.1"/>
    </source>
</evidence>
<dbReference type="RefSeq" id="XP_034248231.1">
    <property type="nucleotide sequence ID" value="XM_034392340.1"/>
</dbReference>
<reference evidence="3 4" key="1">
    <citation type="submission" date="2025-04" db="UniProtKB">
        <authorList>
            <consortium name="RefSeq"/>
        </authorList>
    </citation>
    <scope>IDENTIFICATION</scope>
    <source>
        <tissue evidence="3 4">Total insect</tissue>
    </source>
</reference>
<evidence type="ECO:0000313" key="10">
    <source>
        <dbReference type="RefSeq" id="XP_034248222.1"/>
    </source>
</evidence>
<evidence type="ECO:0000313" key="2">
    <source>
        <dbReference type="Proteomes" id="UP000515158"/>
    </source>
</evidence>
<dbReference type="Gene3D" id="1.20.1280.50">
    <property type="match status" value="1"/>
</dbReference>
<dbReference type="Gene3D" id="3.80.10.10">
    <property type="entry name" value="Ribonuclease Inhibitor"/>
    <property type="match status" value="1"/>
</dbReference>